<evidence type="ECO:0000259" key="3">
    <source>
        <dbReference type="Pfam" id="PF00698"/>
    </source>
</evidence>
<dbReference type="InterPro" id="IPR014043">
    <property type="entry name" value="Acyl_transferase_dom"/>
</dbReference>
<organism evidence="4">
    <name type="scientific">Mycobacterium xenopi 4042</name>
    <dbReference type="NCBI Taxonomy" id="1299334"/>
    <lineage>
        <taxon>Bacteria</taxon>
        <taxon>Bacillati</taxon>
        <taxon>Actinomycetota</taxon>
        <taxon>Actinomycetes</taxon>
        <taxon>Mycobacteriales</taxon>
        <taxon>Mycobacteriaceae</taxon>
        <taxon>Mycobacterium</taxon>
    </lineage>
</organism>
<accession>X7YX25</accession>
<protein>
    <submittedName>
        <fullName evidence="4">Acyl transferase domain protein</fullName>
    </submittedName>
</protein>
<evidence type="ECO:0000256" key="2">
    <source>
        <dbReference type="SAM" id="MobiDB-lite"/>
    </source>
</evidence>
<comment type="caution">
    <text evidence="4">The sequence shown here is derived from an EMBL/GenBank/DDBJ whole genome shotgun (WGS) entry which is preliminary data.</text>
</comment>
<dbReference type="AlphaFoldDB" id="X7YX25"/>
<dbReference type="Gene3D" id="3.40.366.10">
    <property type="entry name" value="Malonyl-Coenzyme A Acyl Carrier Protein, domain 2"/>
    <property type="match status" value="1"/>
</dbReference>
<name>X7YX25_MYCXE</name>
<gene>
    <name evidence="4" type="ORF">I553_3325</name>
</gene>
<dbReference type="PATRIC" id="fig|1299334.3.peg.9052"/>
<dbReference type="Pfam" id="PF00698">
    <property type="entry name" value="Acyl_transf_1"/>
    <property type="match status" value="1"/>
</dbReference>
<feature type="region of interest" description="Disordered" evidence="2">
    <location>
        <begin position="1"/>
        <end position="38"/>
    </location>
</feature>
<dbReference type="EMBL" id="JAOB01000086">
    <property type="protein sequence ID" value="EUA11078.1"/>
    <property type="molecule type" value="Genomic_DNA"/>
</dbReference>
<dbReference type="PANTHER" id="PTHR10982">
    <property type="entry name" value="MALONYL COA-ACYL CARRIER PROTEIN TRANSACYLASE"/>
    <property type="match status" value="1"/>
</dbReference>
<sequence length="305" mass="33381">HGTAGRRDRRPGRPGRNRPGRRGCGGRRTDRLRSGDVGDARLAAPKTVYAFPGQGIQHKGMGMEVGPGRRRPARCGRRGQIHRETLASPSCMWCATIRPASSRPVCTTTTRRRAYLTQFTQVAMATVAAAQVAEMREAGAFVEGAIACGHSVGEYTALACVTGIYELEALLEMVFHRGSKMHDIVPRDELGRSNYRLAAIRPSQIDLDDADVPAFVAEIAERTGEFLEIVNYNLRGSQYAIAGTVRGLEALEAEVERRREITGGKRSFILVPGIDVPFHSRYCASVSPNFAVRWTGSCRATRIPT</sequence>
<feature type="compositionally biased region" description="Basic and acidic residues" evidence="2">
    <location>
        <begin position="27"/>
        <end position="38"/>
    </location>
</feature>
<dbReference type="InterPro" id="IPR050830">
    <property type="entry name" value="Fungal_FAS"/>
</dbReference>
<dbReference type="PRINTS" id="PR01483">
    <property type="entry name" value="FASYNTHASE"/>
</dbReference>
<dbReference type="GO" id="GO:0005835">
    <property type="term" value="C:fatty acid synthase complex"/>
    <property type="evidence" value="ECO:0007669"/>
    <property type="project" value="InterPro"/>
</dbReference>
<dbReference type="FunFam" id="3.40.366.10:FF:000009">
    <property type="entry name" value="Fatty acid synthase Fas"/>
    <property type="match status" value="1"/>
</dbReference>
<feature type="non-terminal residue" evidence="4">
    <location>
        <position position="1"/>
    </location>
</feature>
<dbReference type="InterPro" id="IPR001227">
    <property type="entry name" value="Ac_transferase_dom_sf"/>
</dbReference>
<dbReference type="SUPFAM" id="SSF52151">
    <property type="entry name" value="FabD/lysophospholipase-like"/>
    <property type="match status" value="1"/>
</dbReference>
<dbReference type="InterPro" id="IPR003965">
    <property type="entry name" value="Fatty_acid_synthase"/>
</dbReference>
<proteinExistence type="predicted"/>
<dbReference type="Gene3D" id="3.30.70.3330">
    <property type="match status" value="1"/>
</dbReference>
<evidence type="ECO:0000313" key="4">
    <source>
        <dbReference type="EMBL" id="EUA11078.1"/>
    </source>
</evidence>
<feature type="domain" description="Malonyl-CoA:ACP transacylase (MAT)" evidence="3">
    <location>
        <begin position="117"/>
        <end position="249"/>
    </location>
</feature>
<dbReference type="GO" id="GO:0004312">
    <property type="term" value="F:fatty acid synthase activity"/>
    <property type="evidence" value="ECO:0007669"/>
    <property type="project" value="InterPro"/>
</dbReference>
<keyword evidence="1 4" id="KW-0808">Transferase</keyword>
<dbReference type="PANTHER" id="PTHR10982:SF21">
    <property type="entry name" value="FATTY ACID SYNTHASE SUBUNIT BETA"/>
    <property type="match status" value="1"/>
</dbReference>
<feature type="compositionally biased region" description="Basic residues" evidence="2">
    <location>
        <begin position="7"/>
        <end position="25"/>
    </location>
</feature>
<dbReference type="GO" id="GO:0006633">
    <property type="term" value="P:fatty acid biosynthetic process"/>
    <property type="evidence" value="ECO:0007669"/>
    <property type="project" value="InterPro"/>
</dbReference>
<dbReference type="InterPro" id="IPR016035">
    <property type="entry name" value="Acyl_Trfase/lysoPLipase"/>
</dbReference>
<reference evidence="4" key="1">
    <citation type="submission" date="2014-01" db="EMBL/GenBank/DDBJ databases">
        <authorList>
            <person name="Brown-Elliot B."/>
            <person name="Wallace R."/>
            <person name="Lenaerts A."/>
            <person name="Ordway D."/>
            <person name="DeGroote M.A."/>
            <person name="Parker T."/>
            <person name="Sizemore C."/>
            <person name="Tallon L.J."/>
            <person name="Sadzewicz L.K."/>
            <person name="Sengamalay N."/>
            <person name="Fraser C.M."/>
            <person name="Hine E."/>
            <person name="Shefchek K.A."/>
            <person name="Das S.P."/>
            <person name="Tettelin H."/>
        </authorList>
    </citation>
    <scope>NUCLEOTIDE SEQUENCE [LARGE SCALE GENOMIC DNA]</scope>
    <source>
        <strain evidence="4">4042</strain>
    </source>
</reference>
<evidence type="ECO:0000256" key="1">
    <source>
        <dbReference type="ARBA" id="ARBA00022679"/>
    </source>
</evidence>